<name>A0AAQ3N1N6_VIGMU</name>
<proteinExistence type="predicted"/>
<dbReference type="EMBL" id="CP144693">
    <property type="protein sequence ID" value="WVZ01077.1"/>
    <property type="molecule type" value="Genomic_DNA"/>
</dbReference>
<feature type="region of interest" description="Disordered" evidence="1">
    <location>
        <begin position="152"/>
        <end position="171"/>
    </location>
</feature>
<accession>A0AAQ3N1N6</accession>
<protein>
    <submittedName>
        <fullName evidence="2">Uncharacterized protein</fullName>
    </submittedName>
</protein>
<keyword evidence="3" id="KW-1185">Reference proteome</keyword>
<evidence type="ECO:0000313" key="2">
    <source>
        <dbReference type="EMBL" id="WVZ01077.1"/>
    </source>
</evidence>
<gene>
    <name evidence="2" type="ORF">V8G54_027146</name>
</gene>
<evidence type="ECO:0000256" key="1">
    <source>
        <dbReference type="SAM" id="MobiDB-lite"/>
    </source>
</evidence>
<dbReference type="AlphaFoldDB" id="A0AAQ3N1N6"/>
<evidence type="ECO:0000313" key="3">
    <source>
        <dbReference type="Proteomes" id="UP001374535"/>
    </source>
</evidence>
<organism evidence="2 3">
    <name type="scientific">Vigna mungo</name>
    <name type="common">Black gram</name>
    <name type="synonym">Phaseolus mungo</name>
    <dbReference type="NCBI Taxonomy" id="3915"/>
    <lineage>
        <taxon>Eukaryota</taxon>
        <taxon>Viridiplantae</taxon>
        <taxon>Streptophyta</taxon>
        <taxon>Embryophyta</taxon>
        <taxon>Tracheophyta</taxon>
        <taxon>Spermatophyta</taxon>
        <taxon>Magnoliopsida</taxon>
        <taxon>eudicotyledons</taxon>
        <taxon>Gunneridae</taxon>
        <taxon>Pentapetalae</taxon>
        <taxon>rosids</taxon>
        <taxon>fabids</taxon>
        <taxon>Fabales</taxon>
        <taxon>Fabaceae</taxon>
        <taxon>Papilionoideae</taxon>
        <taxon>50 kb inversion clade</taxon>
        <taxon>NPAAA clade</taxon>
        <taxon>indigoferoid/millettioid clade</taxon>
        <taxon>Phaseoleae</taxon>
        <taxon>Vigna</taxon>
    </lineage>
</organism>
<reference evidence="2 3" key="1">
    <citation type="journal article" date="2023" name="Life. Sci Alliance">
        <title>Evolutionary insights into 3D genome organization and epigenetic landscape of Vigna mungo.</title>
        <authorList>
            <person name="Junaid A."/>
            <person name="Singh B."/>
            <person name="Bhatia S."/>
        </authorList>
    </citation>
    <scope>NUCLEOTIDE SEQUENCE [LARGE SCALE GENOMIC DNA]</scope>
    <source>
        <strain evidence="2">Urdbean</strain>
    </source>
</reference>
<dbReference type="Proteomes" id="UP001374535">
    <property type="component" value="Chromosome 8"/>
</dbReference>
<sequence length="196" mass="22447">MATLFGKLREHELEPGRYKKEKGFLHRWLDKEEKIIAYTIGHVLLLGRPNNLIKLTSKDVYRLNAIMFRIPTNLVAVFKWHVIDVGVNDWCKLPYGVFISKILSLNGVNLTGENKITCNKANQIGKATLTCIGLKRIALRWIFSDEKDLTKGQDELPDSNSEQKLSSPMSEFERFVANRSEKVSKRASLMKKSLKI</sequence>
<feature type="compositionally biased region" description="Polar residues" evidence="1">
    <location>
        <begin position="158"/>
        <end position="169"/>
    </location>
</feature>